<keyword evidence="2" id="KW-1185">Reference proteome</keyword>
<evidence type="ECO:0000313" key="2">
    <source>
        <dbReference type="Proteomes" id="UP000253420"/>
    </source>
</evidence>
<protein>
    <submittedName>
        <fullName evidence="1">Uncharacterized protein</fullName>
    </submittedName>
</protein>
<proteinExistence type="predicted"/>
<organism evidence="1 2">
    <name type="scientific">Phyllobacterium salinisoli</name>
    <dbReference type="NCBI Taxonomy" id="1899321"/>
    <lineage>
        <taxon>Bacteria</taxon>
        <taxon>Pseudomonadati</taxon>
        <taxon>Pseudomonadota</taxon>
        <taxon>Alphaproteobacteria</taxon>
        <taxon>Hyphomicrobiales</taxon>
        <taxon>Phyllobacteriaceae</taxon>
        <taxon>Phyllobacterium</taxon>
    </lineage>
</organism>
<dbReference type="Proteomes" id="UP000253420">
    <property type="component" value="Unassembled WGS sequence"/>
</dbReference>
<name>A0A368KB95_9HYPH</name>
<comment type="caution">
    <text evidence="1">The sequence shown here is derived from an EMBL/GenBank/DDBJ whole genome shotgun (WGS) entry which is preliminary data.</text>
</comment>
<accession>A0A368KB95</accession>
<reference evidence="1 2" key="1">
    <citation type="submission" date="2018-07" db="EMBL/GenBank/DDBJ databases">
        <title>The draft genome of Phyllobacterium salinisoli.</title>
        <authorList>
            <person name="Liu L."/>
            <person name="Li L."/>
            <person name="Zhang X."/>
            <person name="Liang L."/>
        </authorList>
    </citation>
    <scope>NUCLEOTIDE SEQUENCE [LARGE SCALE GENOMIC DNA]</scope>
    <source>
        <strain evidence="1 2">LLAN61</strain>
    </source>
</reference>
<sequence length="419" mass="47101">MLVRLTVLHPELKPLIAEFAGGLMPIRLGEDTALSLVIKTQKEAILAAKMNGSFAFYLPALQSSTVTTTSLITAFFDDDDEPLIIRSPLFGDDGFSQGILEILKYDEVDVYFFDEQDYEWMSFRTALEDNGSCLIGAEHIHLLGYHPETVKSIHSVLGDWFGNRTPQDDESAIRAIFKEELSPNDIFVLDMTPEVNAYQGGSGYRRDTLTRTEPGYYQERDISACLLRAFEPQQIMMNPRRKDTFKEILDHLVLTGELAILIQAKDSPTTEAGISRTLERKRRSTHSQIDDAIRQINGAARYLQREPTATLVVGGKDIEISLEQRRVIGLAIVKELFDDEGEAYAAACKKLAGLSGGGMVMDYNSFHAFTHRFNTETEFIRALETLIEQMSTNGWIKVKDEVFDGVLDWLEELRTPPGS</sequence>
<evidence type="ECO:0000313" key="1">
    <source>
        <dbReference type="EMBL" id="RCS25773.1"/>
    </source>
</evidence>
<dbReference type="EMBL" id="QOZG01000001">
    <property type="protein sequence ID" value="RCS25773.1"/>
    <property type="molecule type" value="Genomic_DNA"/>
</dbReference>
<dbReference type="OrthoDB" id="8399489at2"/>
<dbReference type="AlphaFoldDB" id="A0A368KB95"/>
<gene>
    <name evidence="1" type="ORF">DUT91_03135</name>
</gene>